<dbReference type="EMBL" id="JAANQT010010709">
    <property type="protein sequence ID" value="KAG1274906.1"/>
    <property type="molecule type" value="Genomic_DNA"/>
</dbReference>
<evidence type="ECO:0000259" key="1">
    <source>
        <dbReference type="Pfam" id="PF13407"/>
    </source>
</evidence>
<sequence length="113" mass="12290">MALEHPVVREAVNTLAQQGVPTVTLISDLANSARTAYVGLDNRAAGRTAGYLIARFIGLRAAHVALIAGSRHYRAHEERESGFLQLRASCWSNIPIWRASTTLAARPTAWRGP</sequence>
<proteinExistence type="predicted"/>
<dbReference type="Pfam" id="PF13407">
    <property type="entry name" value="Peripla_BP_4"/>
    <property type="match status" value="1"/>
</dbReference>
<evidence type="ECO:0000313" key="2">
    <source>
        <dbReference type="EMBL" id="KAG1274906.1"/>
    </source>
</evidence>
<dbReference type="SUPFAM" id="SSF53822">
    <property type="entry name" value="Periplasmic binding protein-like I"/>
    <property type="match status" value="1"/>
</dbReference>
<dbReference type="InterPro" id="IPR025997">
    <property type="entry name" value="SBP_2_dom"/>
</dbReference>
<dbReference type="InterPro" id="IPR028082">
    <property type="entry name" value="Peripla_BP_I"/>
</dbReference>
<reference evidence="2" key="1">
    <citation type="journal article" date="2020" name="Microb. Genom.">
        <title>Genetic diversity of clinical and environmental Mucorales isolates obtained from an investigation of mucormycosis cases among solid organ transplant recipients.</title>
        <authorList>
            <person name="Nguyen M.H."/>
            <person name="Kaul D."/>
            <person name="Muto C."/>
            <person name="Cheng S.J."/>
            <person name="Richter R.A."/>
            <person name="Bruno V.M."/>
            <person name="Liu G."/>
            <person name="Beyhan S."/>
            <person name="Sundermann A.J."/>
            <person name="Mounaud S."/>
            <person name="Pasculle A.W."/>
            <person name="Nierman W.C."/>
            <person name="Driscoll E."/>
            <person name="Cumbie R."/>
            <person name="Clancy C.J."/>
            <person name="Dupont C.L."/>
        </authorList>
    </citation>
    <scope>NUCLEOTIDE SEQUENCE</scope>
    <source>
        <strain evidence="2">GL11</strain>
    </source>
</reference>
<comment type="caution">
    <text evidence="2">The sequence shown here is derived from an EMBL/GenBank/DDBJ whole genome shotgun (WGS) entry which is preliminary data.</text>
</comment>
<feature type="domain" description="Periplasmic binding protein" evidence="1">
    <location>
        <begin position="3"/>
        <end position="88"/>
    </location>
</feature>
<gene>
    <name evidence="2" type="ORF">G6F64_015013</name>
</gene>
<organism evidence="2 3">
    <name type="scientific">Rhizopus oryzae</name>
    <name type="common">Mucormycosis agent</name>
    <name type="synonym">Rhizopus arrhizus var. delemar</name>
    <dbReference type="NCBI Taxonomy" id="64495"/>
    <lineage>
        <taxon>Eukaryota</taxon>
        <taxon>Fungi</taxon>
        <taxon>Fungi incertae sedis</taxon>
        <taxon>Mucoromycota</taxon>
        <taxon>Mucoromycotina</taxon>
        <taxon>Mucoromycetes</taxon>
        <taxon>Mucorales</taxon>
        <taxon>Mucorineae</taxon>
        <taxon>Rhizopodaceae</taxon>
        <taxon>Rhizopus</taxon>
    </lineage>
</organism>
<name>A0A9P6WT38_RHIOR</name>
<accession>A0A9P6WT38</accession>
<dbReference type="Proteomes" id="UP000716291">
    <property type="component" value="Unassembled WGS sequence"/>
</dbReference>
<protein>
    <recommendedName>
        <fullName evidence="1">Periplasmic binding protein domain-containing protein</fullName>
    </recommendedName>
</protein>
<evidence type="ECO:0000313" key="3">
    <source>
        <dbReference type="Proteomes" id="UP000716291"/>
    </source>
</evidence>
<keyword evidence="3" id="KW-1185">Reference proteome</keyword>
<dbReference type="AlphaFoldDB" id="A0A9P6WT38"/>
<dbReference type="Gene3D" id="3.40.50.2300">
    <property type="match status" value="2"/>
</dbReference>